<evidence type="ECO:0008006" key="3">
    <source>
        <dbReference type="Google" id="ProtNLM"/>
    </source>
</evidence>
<evidence type="ECO:0000313" key="1">
    <source>
        <dbReference type="EMBL" id="MDQ0206857.1"/>
    </source>
</evidence>
<protein>
    <recommendedName>
        <fullName evidence="3">Motility protein</fullName>
    </recommendedName>
</protein>
<accession>A0ABT9YG69</accession>
<dbReference type="Proteomes" id="UP001225034">
    <property type="component" value="Unassembled WGS sequence"/>
</dbReference>
<dbReference type="RefSeq" id="WP_306981692.1">
    <property type="nucleotide sequence ID" value="NZ_JAUSUA010000002.1"/>
</dbReference>
<dbReference type="InterPro" id="IPR025906">
    <property type="entry name" value="YjfB_motility"/>
</dbReference>
<dbReference type="EMBL" id="JAUSUA010000002">
    <property type="protein sequence ID" value="MDQ0206857.1"/>
    <property type="molecule type" value="Genomic_DNA"/>
</dbReference>
<comment type="caution">
    <text evidence="1">The sequence shown here is derived from an EMBL/GenBank/DDBJ whole genome shotgun (WGS) entry which is preliminary data.</text>
</comment>
<dbReference type="Pfam" id="PF14070">
    <property type="entry name" value="YjfB_motility"/>
    <property type="match status" value="1"/>
</dbReference>
<proteinExistence type="predicted"/>
<organism evidence="1 2">
    <name type="scientific">Alkalicoccobacillus murimartini</name>
    <dbReference type="NCBI Taxonomy" id="171685"/>
    <lineage>
        <taxon>Bacteria</taxon>
        <taxon>Bacillati</taxon>
        <taxon>Bacillota</taxon>
        <taxon>Bacilli</taxon>
        <taxon>Bacillales</taxon>
        <taxon>Bacillaceae</taxon>
        <taxon>Alkalicoccobacillus</taxon>
    </lineage>
</organism>
<reference evidence="1 2" key="1">
    <citation type="submission" date="2023-07" db="EMBL/GenBank/DDBJ databases">
        <title>Genomic Encyclopedia of Type Strains, Phase IV (KMG-IV): sequencing the most valuable type-strain genomes for metagenomic binning, comparative biology and taxonomic classification.</title>
        <authorList>
            <person name="Goeker M."/>
        </authorList>
    </citation>
    <scope>NUCLEOTIDE SEQUENCE [LARGE SCALE GENOMIC DNA]</scope>
    <source>
        <strain evidence="1 2">DSM 19154</strain>
    </source>
</reference>
<keyword evidence="2" id="KW-1185">Reference proteome</keyword>
<gene>
    <name evidence="1" type="ORF">J2S05_001656</name>
</gene>
<evidence type="ECO:0000313" key="2">
    <source>
        <dbReference type="Proteomes" id="UP001225034"/>
    </source>
</evidence>
<sequence length="62" mass="6759">MNIALLSMAMSQANVGQQVSLSVMKQAKETSEQQGEDILKLMDSAQPLAKHPHAGQTMDVKY</sequence>
<name>A0ABT9YG69_9BACI</name>